<dbReference type="PANTHER" id="PTHR11693:SF22">
    <property type="entry name" value="ATP SYNTHASE SUBUNIT GAMMA, MITOCHONDRIAL"/>
    <property type="match status" value="1"/>
</dbReference>
<evidence type="ECO:0000256" key="6">
    <source>
        <dbReference type="ARBA" id="ARBA00023065"/>
    </source>
</evidence>
<evidence type="ECO:0000256" key="7">
    <source>
        <dbReference type="ARBA" id="ARBA00023136"/>
    </source>
</evidence>
<accession>A0AAW3N0R3</accession>
<dbReference type="Gene3D" id="3.40.1380.10">
    <property type="match status" value="1"/>
</dbReference>
<dbReference type="PANTHER" id="PTHR11693">
    <property type="entry name" value="ATP SYNTHASE GAMMA CHAIN"/>
    <property type="match status" value="1"/>
</dbReference>
<sequence length="285" mass="30579">MSNRIGDVQTRLDTVKELASVVTAMRGIAAARVREAFARLPGIRVCADEIGAAIADAMTLARTPEPASPPPDAATGAMVVVVLGAEQGFVGTFNHRIMQAAQTAATDCAEYFVIGERAGLVATEFGLPVTWTAGMIVHADAVADLAGRIVNALYRRLGTGGVSRVALVHGSPAAVSTTDIVATSLLPFDFRRFKPVVRPFAPLVTLPVRQFQERLVEEYVYTQICEALVLAFGAENEARMRAMIVARRNIDETARELTRKCQHLRQEQITTEIVELSIVGGGHAA</sequence>
<evidence type="ECO:0000256" key="2">
    <source>
        <dbReference type="ARBA" id="ARBA00004170"/>
    </source>
</evidence>
<reference evidence="10 11" key="1">
    <citation type="submission" date="2015-11" db="EMBL/GenBank/DDBJ databases">
        <title>Expanding the genomic diversity of Burkholderia species for the development of highly accurate diagnostics.</title>
        <authorList>
            <person name="Sahl J."/>
            <person name="Keim P."/>
            <person name="Wagner D."/>
        </authorList>
    </citation>
    <scope>NUCLEOTIDE SEQUENCE [LARGE SCALE GENOMIC DNA]</scope>
    <source>
        <strain evidence="10 11">MSMB1137WGS</strain>
    </source>
</reference>
<dbReference type="Gene3D" id="1.10.287.80">
    <property type="entry name" value="ATP synthase, gamma subunit, helix hairpin domain"/>
    <property type="match status" value="1"/>
</dbReference>
<evidence type="ECO:0000313" key="11">
    <source>
        <dbReference type="Proteomes" id="UP000056732"/>
    </source>
</evidence>
<comment type="function">
    <text evidence="1">Produces ATP from ADP in the presence of a proton gradient across the membrane. The gamma chain is believed to be important in regulating ATPase activity and the flow of protons through the CF(0) complex.</text>
</comment>
<dbReference type="InterPro" id="IPR035968">
    <property type="entry name" value="ATP_synth_F1_ATPase_gsu"/>
</dbReference>
<keyword evidence="9" id="KW-0066">ATP synthesis</keyword>
<dbReference type="SUPFAM" id="SSF52943">
    <property type="entry name" value="ATP synthase (F1-ATPase), gamma subunit"/>
    <property type="match status" value="1"/>
</dbReference>
<dbReference type="GO" id="GO:0045259">
    <property type="term" value="C:proton-transporting ATP synthase complex"/>
    <property type="evidence" value="ECO:0007669"/>
    <property type="project" value="UniProtKB-KW"/>
</dbReference>
<keyword evidence="4" id="KW-0813">Transport</keyword>
<evidence type="ECO:0000256" key="5">
    <source>
        <dbReference type="ARBA" id="ARBA00022781"/>
    </source>
</evidence>
<keyword evidence="8" id="KW-0139">CF(1)</keyword>
<dbReference type="EMBL" id="LPDO01000151">
    <property type="protein sequence ID" value="KVT41300.1"/>
    <property type="molecule type" value="Genomic_DNA"/>
</dbReference>
<dbReference type="AlphaFoldDB" id="A0AAW3N0R3"/>
<dbReference type="Pfam" id="PF00231">
    <property type="entry name" value="ATP-synt"/>
    <property type="match status" value="1"/>
</dbReference>
<evidence type="ECO:0000256" key="8">
    <source>
        <dbReference type="ARBA" id="ARBA00023196"/>
    </source>
</evidence>
<dbReference type="PRINTS" id="PR00126">
    <property type="entry name" value="ATPASEGAMMA"/>
</dbReference>
<evidence type="ECO:0000256" key="9">
    <source>
        <dbReference type="ARBA" id="ARBA00023310"/>
    </source>
</evidence>
<comment type="caution">
    <text evidence="10">The sequence shown here is derived from an EMBL/GenBank/DDBJ whole genome shotgun (WGS) entry which is preliminary data.</text>
</comment>
<protein>
    <recommendedName>
        <fullName evidence="12">ATP synthase subunit gamma</fullName>
    </recommendedName>
</protein>
<proteinExistence type="inferred from homology"/>
<keyword evidence="6" id="KW-0406">Ion transport</keyword>
<dbReference type="GO" id="GO:0046933">
    <property type="term" value="F:proton-transporting ATP synthase activity, rotational mechanism"/>
    <property type="evidence" value="ECO:0007669"/>
    <property type="project" value="InterPro"/>
</dbReference>
<gene>
    <name evidence="10" type="ORF">WK53_19755</name>
</gene>
<keyword evidence="5" id="KW-0375">Hydrogen ion transport</keyword>
<evidence type="ECO:0000313" key="10">
    <source>
        <dbReference type="EMBL" id="KVT41300.1"/>
    </source>
</evidence>
<organism evidence="10 11">
    <name type="scientific">Burkholderia ubonensis</name>
    <dbReference type="NCBI Taxonomy" id="101571"/>
    <lineage>
        <taxon>Bacteria</taxon>
        <taxon>Pseudomonadati</taxon>
        <taxon>Pseudomonadota</taxon>
        <taxon>Betaproteobacteria</taxon>
        <taxon>Burkholderiales</taxon>
        <taxon>Burkholderiaceae</taxon>
        <taxon>Burkholderia</taxon>
        <taxon>Burkholderia cepacia complex</taxon>
    </lineage>
</organism>
<dbReference type="Proteomes" id="UP000056732">
    <property type="component" value="Unassembled WGS sequence"/>
</dbReference>
<evidence type="ECO:0008006" key="12">
    <source>
        <dbReference type="Google" id="ProtNLM"/>
    </source>
</evidence>
<evidence type="ECO:0000256" key="3">
    <source>
        <dbReference type="ARBA" id="ARBA00007681"/>
    </source>
</evidence>
<comment type="subcellular location">
    <subcellularLocation>
        <location evidence="2">Membrane</location>
        <topology evidence="2">Peripheral membrane protein</topology>
    </subcellularLocation>
</comment>
<keyword evidence="7" id="KW-0472">Membrane</keyword>
<evidence type="ECO:0000256" key="1">
    <source>
        <dbReference type="ARBA" id="ARBA00003456"/>
    </source>
</evidence>
<dbReference type="InterPro" id="IPR000131">
    <property type="entry name" value="ATP_synth_F1_gsu"/>
</dbReference>
<evidence type="ECO:0000256" key="4">
    <source>
        <dbReference type="ARBA" id="ARBA00022448"/>
    </source>
</evidence>
<comment type="similarity">
    <text evidence="3">Belongs to the ATPase gamma chain family.</text>
</comment>
<name>A0AAW3N0R3_9BURK</name>
<dbReference type="RefSeq" id="WP_059934020.1">
    <property type="nucleotide sequence ID" value="NZ_LPDO01000151.1"/>
</dbReference>